<organism evidence="2 3">
    <name type="scientific">Oryza meyeriana var. granulata</name>
    <dbReference type="NCBI Taxonomy" id="110450"/>
    <lineage>
        <taxon>Eukaryota</taxon>
        <taxon>Viridiplantae</taxon>
        <taxon>Streptophyta</taxon>
        <taxon>Embryophyta</taxon>
        <taxon>Tracheophyta</taxon>
        <taxon>Spermatophyta</taxon>
        <taxon>Magnoliopsida</taxon>
        <taxon>Liliopsida</taxon>
        <taxon>Poales</taxon>
        <taxon>Poaceae</taxon>
        <taxon>BOP clade</taxon>
        <taxon>Oryzoideae</taxon>
        <taxon>Oryzeae</taxon>
        <taxon>Oryzinae</taxon>
        <taxon>Oryza</taxon>
        <taxon>Oryza meyeriana</taxon>
    </lineage>
</organism>
<keyword evidence="3" id="KW-1185">Reference proteome</keyword>
<sequence>MVEAPADGVPNVKLQEAGEEAGVAEEASGIRERPVAEEEAAESGSTEDVMHGLVDEDEIHHALAATRRAHSASSGRWNANTMHKHAERDVVDDAEGPG</sequence>
<comment type="caution">
    <text evidence="2">The sequence shown here is derived from an EMBL/GenBank/DDBJ whole genome shotgun (WGS) entry which is preliminary data.</text>
</comment>
<proteinExistence type="predicted"/>
<dbReference type="AlphaFoldDB" id="A0A6G1DW14"/>
<feature type="region of interest" description="Disordered" evidence="1">
    <location>
        <begin position="1"/>
        <end position="50"/>
    </location>
</feature>
<feature type="compositionally biased region" description="Polar residues" evidence="1">
    <location>
        <begin position="71"/>
        <end position="81"/>
    </location>
</feature>
<accession>A0A6G1DW14</accession>
<gene>
    <name evidence="2" type="ORF">E2562_039287</name>
</gene>
<evidence type="ECO:0000256" key="1">
    <source>
        <dbReference type="SAM" id="MobiDB-lite"/>
    </source>
</evidence>
<reference evidence="2 3" key="1">
    <citation type="submission" date="2019-11" db="EMBL/GenBank/DDBJ databases">
        <title>Whole genome sequence of Oryza granulata.</title>
        <authorList>
            <person name="Li W."/>
        </authorList>
    </citation>
    <scope>NUCLEOTIDE SEQUENCE [LARGE SCALE GENOMIC DNA]</scope>
    <source>
        <strain evidence="3">cv. Menghai</strain>
        <tissue evidence="2">Leaf</tissue>
    </source>
</reference>
<protein>
    <submittedName>
        <fullName evidence="2">Uncharacterized protein</fullName>
    </submittedName>
</protein>
<dbReference type="EMBL" id="SPHZ02000006">
    <property type="protein sequence ID" value="KAF0915863.1"/>
    <property type="molecule type" value="Genomic_DNA"/>
</dbReference>
<feature type="region of interest" description="Disordered" evidence="1">
    <location>
        <begin position="67"/>
        <end position="98"/>
    </location>
</feature>
<dbReference type="Proteomes" id="UP000479710">
    <property type="component" value="Unassembled WGS sequence"/>
</dbReference>
<name>A0A6G1DW14_9ORYZ</name>
<evidence type="ECO:0000313" key="3">
    <source>
        <dbReference type="Proteomes" id="UP000479710"/>
    </source>
</evidence>
<evidence type="ECO:0000313" key="2">
    <source>
        <dbReference type="EMBL" id="KAF0915863.1"/>
    </source>
</evidence>